<evidence type="ECO:0000259" key="2">
    <source>
        <dbReference type="Pfam" id="PF23416"/>
    </source>
</evidence>
<organism evidence="3 4">
    <name type="scientific">Trichuris muris</name>
    <name type="common">Mouse whipworm</name>
    <dbReference type="NCBI Taxonomy" id="70415"/>
    <lineage>
        <taxon>Eukaryota</taxon>
        <taxon>Metazoa</taxon>
        <taxon>Ecdysozoa</taxon>
        <taxon>Nematoda</taxon>
        <taxon>Enoplea</taxon>
        <taxon>Dorylaimia</taxon>
        <taxon>Trichinellida</taxon>
        <taxon>Trichuridae</taxon>
        <taxon>Trichuris</taxon>
    </lineage>
</organism>
<evidence type="ECO:0000313" key="4">
    <source>
        <dbReference type="WBParaSite" id="TMUE_3000013652.1"/>
    </source>
</evidence>
<feature type="signal peptide" evidence="1">
    <location>
        <begin position="1"/>
        <end position="18"/>
    </location>
</feature>
<feature type="domain" description="DUF7107" evidence="2">
    <location>
        <begin position="107"/>
        <end position="155"/>
    </location>
</feature>
<dbReference type="STRING" id="70415.A0A5S6R3B1"/>
<feature type="domain" description="DUF7107" evidence="2">
    <location>
        <begin position="237"/>
        <end position="287"/>
    </location>
</feature>
<feature type="domain" description="DUF7107" evidence="2">
    <location>
        <begin position="299"/>
        <end position="345"/>
    </location>
</feature>
<dbReference type="PANTHER" id="PTHR36519:SF9">
    <property type="entry name" value="EB DOMAIN-CONTAINING PROTEIN-RELATED"/>
    <property type="match status" value="1"/>
</dbReference>
<keyword evidence="1" id="KW-0732">Signal</keyword>
<dbReference type="AlphaFoldDB" id="A0A5S6R3B1"/>
<proteinExistence type="predicted"/>
<dbReference type="InterPro" id="IPR055531">
    <property type="entry name" value="DUF7107"/>
</dbReference>
<dbReference type="Pfam" id="PF23416">
    <property type="entry name" value="DUF7107"/>
    <property type="match status" value="5"/>
</dbReference>
<feature type="domain" description="DUF7107" evidence="2">
    <location>
        <begin position="24"/>
        <end position="70"/>
    </location>
</feature>
<name>A0A5S6R3B1_TRIMR</name>
<evidence type="ECO:0000256" key="1">
    <source>
        <dbReference type="SAM" id="SignalP"/>
    </source>
</evidence>
<dbReference type="PANTHER" id="PTHR36519">
    <property type="entry name" value="FIP (FUNGUS-INDUCED PROTEIN) RELATED-RELATED"/>
    <property type="match status" value="1"/>
</dbReference>
<feature type="domain" description="DUF7107" evidence="2">
    <location>
        <begin position="175"/>
        <end position="222"/>
    </location>
</feature>
<keyword evidence="3" id="KW-1185">Reference proteome</keyword>
<accession>A0A5S6R3B1</accession>
<protein>
    <submittedName>
        <fullName evidence="4">EB domain-containing protein</fullName>
    </submittedName>
</protein>
<feature type="chain" id="PRO_5024302907" evidence="1">
    <location>
        <begin position="19"/>
        <end position="373"/>
    </location>
</feature>
<dbReference type="Proteomes" id="UP000046395">
    <property type="component" value="Unassembled WGS sequence"/>
</dbReference>
<reference evidence="4" key="1">
    <citation type="submission" date="2019-12" db="UniProtKB">
        <authorList>
            <consortium name="WormBaseParasite"/>
        </authorList>
    </citation>
    <scope>IDENTIFICATION</scope>
</reference>
<evidence type="ECO:0000313" key="3">
    <source>
        <dbReference type="Proteomes" id="UP000046395"/>
    </source>
</evidence>
<sequence>MQLLTGVILIVQTALTWTIDVAEQCSSEDDCPAQMICTNGFCMPATPIPNICSLTRKCPFPARCRYRTCWIPLYVNCASNMDCRRNMVCRYGFCDIDPKFVTKSLISCGSHADCPGAEICSKSKCKPALSNGIACWSEADCAGTNAGCKFGFCWQMQDFEEEAKQSTSNPAASTTCLDHAECSQSAICFEQQCRNAKPSQQSCTDDTDCKPWGACKYAFCWSINSHGKLNENGKILRCTRHEECGLTKMCSSIQGHTCVPAYPVGKVCSTAFDCDASEECKESICWRKGKTGKEENEDCRYHSDCNGYTICLDHVCTPAVPTEIICMDDASCPDVASGCKYERCWITLDEQKAGPVRYLRRHPPMLLPSIPYR</sequence>
<dbReference type="WBParaSite" id="TMUE_3000013652.1">
    <property type="protein sequence ID" value="TMUE_3000013652.1"/>
    <property type="gene ID" value="WBGene00302912"/>
</dbReference>